<name>A0AAV9N5I9_9EURO</name>
<comment type="catalytic activity">
    <reaction evidence="4">
        <text>a (2E,4E)-dienoyl-CoA + NADPH + H(+) = a 4,5-saturated-(3E)-enoyl-CoA + NADP(+)</text>
        <dbReference type="Rhea" id="RHEA:45912"/>
        <dbReference type="ChEBI" id="CHEBI:15378"/>
        <dbReference type="ChEBI" id="CHEBI:57783"/>
        <dbReference type="ChEBI" id="CHEBI:58349"/>
        <dbReference type="ChEBI" id="CHEBI:85101"/>
        <dbReference type="ChEBI" id="CHEBI:85493"/>
        <dbReference type="EC" id="1.3.1.124"/>
    </reaction>
</comment>
<feature type="region of interest" description="Disordered" evidence="6">
    <location>
        <begin position="283"/>
        <end position="303"/>
    </location>
</feature>
<gene>
    <name evidence="7" type="ORF">LTR84_005761</name>
</gene>
<comment type="catalytic activity">
    <reaction evidence="5">
        <text>a (2E,4Z)-dienoyl-CoA + NADPH + H(+) = a 4,5-saturated-(3E)-enoyl-CoA + NADP(+)</text>
        <dbReference type="Rhea" id="RHEA:61892"/>
        <dbReference type="ChEBI" id="CHEBI:15378"/>
        <dbReference type="ChEBI" id="CHEBI:57783"/>
        <dbReference type="ChEBI" id="CHEBI:58349"/>
        <dbReference type="ChEBI" id="CHEBI:85099"/>
        <dbReference type="ChEBI" id="CHEBI:85493"/>
        <dbReference type="EC" id="1.3.1.124"/>
    </reaction>
</comment>
<dbReference type="GO" id="GO:0005777">
    <property type="term" value="C:peroxisome"/>
    <property type="evidence" value="ECO:0007669"/>
    <property type="project" value="TreeGrafter"/>
</dbReference>
<dbReference type="Proteomes" id="UP001358417">
    <property type="component" value="Unassembled WGS sequence"/>
</dbReference>
<keyword evidence="2" id="KW-0560">Oxidoreductase</keyword>
<evidence type="ECO:0000256" key="5">
    <source>
        <dbReference type="ARBA" id="ARBA00048340"/>
    </source>
</evidence>
<dbReference type="InterPro" id="IPR002347">
    <property type="entry name" value="SDR_fam"/>
</dbReference>
<evidence type="ECO:0000256" key="2">
    <source>
        <dbReference type="ARBA" id="ARBA00023002"/>
    </source>
</evidence>
<dbReference type="GO" id="GO:0008670">
    <property type="term" value="F:2,4-dienoyl-CoA reductase (NADPH) activity"/>
    <property type="evidence" value="ECO:0007669"/>
    <property type="project" value="InterPro"/>
</dbReference>
<protein>
    <recommendedName>
        <fullName evidence="3">2,4-dienoyl-CoA reductase [(3E)-enoyl-CoA-producing]</fullName>
        <ecNumber evidence="3">1.3.1.124</ecNumber>
    </recommendedName>
</protein>
<reference evidence="7 8" key="1">
    <citation type="submission" date="2023-08" db="EMBL/GenBank/DDBJ databases">
        <title>Black Yeasts Isolated from many extreme environments.</title>
        <authorList>
            <person name="Coleine C."/>
            <person name="Stajich J.E."/>
            <person name="Selbmann L."/>
        </authorList>
    </citation>
    <scope>NUCLEOTIDE SEQUENCE [LARGE SCALE GENOMIC DNA]</scope>
    <source>
        <strain evidence="7 8">CCFEE 5792</strain>
    </source>
</reference>
<sequence>MANFVSGAWKSGIFDNKVVFCTGGTGTICSGQVRALVSLGANACIIGRNAEKAQSVATGIAKERCGSKVLGLGGVDVRDFDKVKAAVETCVRELGGIDFVIVGAAANFLAPISALSLNAFRTIIDIDLMGSWITMKATLPYLLRSAERHKGSVSNGTGGRIVFISSTNYRSARVAQVHACAAKAGVNAISDVLSLEHAPQGLTSNIIAPGPIGDTEGLRRLSDPTLREDAIRSVPVQRLGLVKDIADATVFLFGDTGNFINGACLDVDGGSWRVRGGGQFGNRKYPESINSAASMGREKTSRL</sequence>
<dbReference type="InterPro" id="IPR045017">
    <property type="entry name" value="DECR2-like"/>
</dbReference>
<dbReference type="PRINTS" id="PR00081">
    <property type="entry name" value="GDHRDH"/>
</dbReference>
<keyword evidence="1" id="KW-0521">NADP</keyword>
<accession>A0AAV9N5I9</accession>
<dbReference type="RefSeq" id="XP_064704029.1">
    <property type="nucleotide sequence ID" value="XM_064849326.1"/>
</dbReference>
<keyword evidence="8" id="KW-1185">Reference proteome</keyword>
<evidence type="ECO:0000256" key="1">
    <source>
        <dbReference type="ARBA" id="ARBA00022857"/>
    </source>
</evidence>
<dbReference type="PANTHER" id="PTHR43296:SF2">
    <property type="entry name" value="PEROXISOMAL 2,4-DIENOYL-COA REDUCTASE [(3E)-ENOYL-COA-PRODUCING]"/>
    <property type="match status" value="1"/>
</dbReference>
<dbReference type="InterPro" id="IPR036291">
    <property type="entry name" value="NAD(P)-bd_dom_sf"/>
</dbReference>
<evidence type="ECO:0000313" key="8">
    <source>
        <dbReference type="Proteomes" id="UP001358417"/>
    </source>
</evidence>
<evidence type="ECO:0000256" key="4">
    <source>
        <dbReference type="ARBA" id="ARBA00048009"/>
    </source>
</evidence>
<dbReference type="EMBL" id="JAVRRD010000021">
    <property type="protein sequence ID" value="KAK5048670.1"/>
    <property type="molecule type" value="Genomic_DNA"/>
</dbReference>
<evidence type="ECO:0000256" key="6">
    <source>
        <dbReference type="SAM" id="MobiDB-lite"/>
    </source>
</evidence>
<dbReference type="GeneID" id="89973936"/>
<proteinExistence type="predicted"/>
<dbReference type="PANTHER" id="PTHR43296">
    <property type="entry name" value="PEROXISOMAL 2,4-DIENOYL-COA REDUCTASE"/>
    <property type="match status" value="1"/>
</dbReference>
<dbReference type="EC" id="1.3.1.124" evidence="3"/>
<organism evidence="7 8">
    <name type="scientific">Exophiala bonariae</name>
    <dbReference type="NCBI Taxonomy" id="1690606"/>
    <lineage>
        <taxon>Eukaryota</taxon>
        <taxon>Fungi</taxon>
        <taxon>Dikarya</taxon>
        <taxon>Ascomycota</taxon>
        <taxon>Pezizomycotina</taxon>
        <taxon>Eurotiomycetes</taxon>
        <taxon>Chaetothyriomycetidae</taxon>
        <taxon>Chaetothyriales</taxon>
        <taxon>Herpotrichiellaceae</taxon>
        <taxon>Exophiala</taxon>
    </lineage>
</organism>
<dbReference type="AlphaFoldDB" id="A0AAV9N5I9"/>
<evidence type="ECO:0000313" key="7">
    <source>
        <dbReference type="EMBL" id="KAK5048670.1"/>
    </source>
</evidence>
<dbReference type="GO" id="GO:0009062">
    <property type="term" value="P:fatty acid catabolic process"/>
    <property type="evidence" value="ECO:0007669"/>
    <property type="project" value="InterPro"/>
</dbReference>
<evidence type="ECO:0000256" key="3">
    <source>
        <dbReference type="ARBA" id="ARBA00026117"/>
    </source>
</evidence>
<dbReference type="SUPFAM" id="SSF51735">
    <property type="entry name" value="NAD(P)-binding Rossmann-fold domains"/>
    <property type="match status" value="1"/>
</dbReference>
<dbReference type="Pfam" id="PF13561">
    <property type="entry name" value="adh_short_C2"/>
    <property type="match status" value="1"/>
</dbReference>
<dbReference type="Gene3D" id="3.40.50.720">
    <property type="entry name" value="NAD(P)-binding Rossmann-like Domain"/>
    <property type="match status" value="1"/>
</dbReference>
<comment type="caution">
    <text evidence="7">The sequence shown here is derived from an EMBL/GenBank/DDBJ whole genome shotgun (WGS) entry which is preliminary data.</text>
</comment>